<dbReference type="InterPro" id="IPR044135">
    <property type="entry name" value="Met-tRNA-FMT_C"/>
</dbReference>
<comment type="caution">
    <text evidence="9">The sequence shown here is derived from an EMBL/GenBank/DDBJ whole genome shotgun (WGS) entry which is preliminary data.</text>
</comment>
<dbReference type="HAMAP" id="MF_00182">
    <property type="entry name" value="Formyl_trans"/>
    <property type="match status" value="1"/>
</dbReference>
<feature type="domain" description="Formyl transferase C-terminal" evidence="8">
    <location>
        <begin position="207"/>
        <end position="322"/>
    </location>
</feature>
<feature type="compositionally biased region" description="Polar residues" evidence="6">
    <location>
        <begin position="40"/>
        <end position="50"/>
    </location>
</feature>
<gene>
    <name evidence="5" type="primary">fmt</name>
    <name evidence="9" type="ORF">F9K24_10950</name>
</gene>
<dbReference type="CDD" id="cd08704">
    <property type="entry name" value="Met_tRNA_FMT_C"/>
    <property type="match status" value="1"/>
</dbReference>
<reference evidence="9 10" key="1">
    <citation type="submission" date="2019-10" db="EMBL/GenBank/DDBJ databases">
        <title>Extracellular Electron Transfer in a Candidatus Methanoperedens spp. Enrichment Culture.</title>
        <authorList>
            <person name="Berger S."/>
            <person name="Rangel Shaw D."/>
            <person name="Berben T."/>
            <person name="In 'T Zandt M."/>
            <person name="Frank J."/>
            <person name="Reimann J."/>
            <person name="Jetten M.S.M."/>
            <person name="Welte C.U."/>
        </authorList>
    </citation>
    <scope>NUCLEOTIDE SEQUENCE [LARGE SCALE GENOMIC DNA]</scope>
    <source>
        <strain evidence="9">SB12</strain>
    </source>
</reference>
<dbReference type="InterPro" id="IPR005793">
    <property type="entry name" value="Formyl_trans_C"/>
</dbReference>
<evidence type="ECO:0000256" key="5">
    <source>
        <dbReference type="HAMAP-Rule" id="MF_00182"/>
    </source>
</evidence>
<evidence type="ECO:0000256" key="6">
    <source>
        <dbReference type="SAM" id="MobiDB-lite"/>
    </source>
</evidence>
<evidence type="ECO:0000259" key="8">
    <source>
        <dbReference type="Pfam" id="PF02911"/>
    </source>
</evidence>
<dbReference type="Pfam" id="PF02911">
    <property type="entry name" value="Formyl_trans_C"/>
    <property type="match status" value="1"/>
</dbReference>
<dbReference type="NCBIfam" id="TIGR00460">
    <property type="entry name" value="fmt"/>
    <property type="match status" value="1"/>
</dbReference>
<protein>
    <recommendedName>
        <fullName evidence="2 5">Methionyl-tRNA formyltransferase</fullName>
        <ecNumber evidence="2 5">2.1.2.9</ecNumber>
    </recommendedName>
</protein>
<accession>A0A833H1J7</accession>
<dbReference type="InterPro" id="IPR036477">
    <property type="entry name" value="Formyl_transf_N_sf"/>
</dbReference>
<comment type="function">
    <text evidence="5">Attaches a formyl group to the free amino group of methionyl-tRNA(fMet). The formyl group appears to play a dual role in the initiator identity of N-formylmethionyl-tRNA by promoting its recognition by IF2 and preventing the misappropriation of this tRNA by the elongation apparatus.</text>
</comment>
<dbReference type="Proteomes" id="UP000460298">
    <property type="component" value="Unassembled WGS sequence"/>
</dbReference>
<dbReference type="Pfam" id="PF00551">
    <property type="entry name" value="Formyl_trans_N"/>
    <property type="match status" value="1"/>
</dbReference>
<keyword evidence="4 5" id="KW-0648">Protein biosynthesis</keyword>
<feature type="region of interest" description="Disordered" evidence="6">
    <location>
        <begin position="32"/>
        <end position="51"/>
    </location>
</feature>
<dbReference type="SUPFAM" id="SSF50486">
    <property type="entry name" value="FMT C-terminal domain-like"/>
    <property type="match status" value="1"/>
</dbReference>
<evidence type="ECO:0000256" key="1">
    <source>
        <dbReference type="ARBA" id="ARBA00010699"/>
    </source>
</evidence>
<evidence type="ECO:0000313" key="9">
    <source>
        <dbReference type="EMBL" id="KAB2932437.1"/>
    </source>
</evidence>
<dbReference type="CDD" id="cd08646">
    <property type="entry name" value="FMT_core_Met-tRNA-FMT_N"/>
    <property type="match status" value="1"/>
</dbReference>
<feature type="binding site" evidence="5">
    <location>
        <begin position="113"/>
        <end position="116"/>
    </location>
    <ligand>
        <name>(6S)-5,6,7,8-tetrahydrofolate</name>
        <dbReference type="ChEBI" id="CHEBI:57453"/>
    </ligand>
</feature>
<dbReference type="GO" id="GO:0004479">
    <property type="term" value="F:methionyl-tRNA formyltransferase activity"/>
    <property type="evidence" value="ECO:0007669"/>
    <property type="project" value="UniProtKB-UniRule"/>
</dbReference>
<sequence>MKLLYFGSPEISAQLLDRLIVDGEHQICAVISNPDRPKGRSSQPLPTPVSSRALDAGLPLFRFESLKGEAGQQAFQELQAFDADLAVVFAYGSIIPKAIFEAPRLGSINLHGSLLPALRGASPVQSAILQGLTTTGWTLQRLGERMDAGDILSTVEIAVDGRETSGELFERMIPSGVQLVIDSLRRIDDLIAAARPQDEAQATYCSKLRPDDAFISWSDASEKIHNQIRGMNPAPQARTITEKGDLILLHRSALLSDEDIAALFPSVDAASRHALLPGTICVAKQSGKKRLLARTGSGFLEILELQLSGRKRMPAHDFLNGSVLADGSRFDGAPDAKQIV</sequence>
<proteinExistence type="inferred from homology"/>
<dbReference type="EMBL" id="WBUI01000009">
    <property type="protein sequence ID" value="KAB2932437.1"/>
    <property type="molecule type" value="Genomic_DNA"/>
</dbReference>
<dbReference type="InterPro" id="IPR041711">
    <property type="entry name" value="Met-tRNA-FMT_N"/>
</dbReference>
<keyword evidence="3 5" id="KW-0808">Transferase</keyword>
<comment type="catalytic activity">
    <reaction evidence="5">
        <text>L-methionyl-tRNA(fMet) + (6R)-10-formyltetrahydrofolate = N-formyl-L-methionyl-tRNA(fMet) + (6S)-5,6,7,8-tetrahydrofolate + H(+)</text>
        <dbReference type="Rhea" id="RHEA:24380"/>
        <dbReference type="Rhea" id="RHEA-COMP:9952"/>
        <dbReference type="Rhea" id="RHEA-COMP:9953"/>
        <dbReference type="ChEBI" id="CHEBI:15378"/>
        <dbReference type="ChEBI" id="CHEBI:57453"/>
        <dbReference type="ChEBI" id="CHEBI:78530"/>
        <dbReference type="ChEBI" id="CHEBI:78844"/>
        <dbReference type="ChEBI" id="CHEBI:195366"/>
        <dbReference type="EC" id="2.1.2.9"/>
    </reaction>
</comment>
<evidence type="ECO:0000256" key="4">
    <source>
        <dbReference type="ARBA" id="ARBA00022917"/>
    </source>
</evidence>
<comment type="similarity">
    <text evidence="1 5">Belongs to the Fmt family.</text>
</comment>
<evidence type="ECO:0000256" key="2">
    <source>
        <dbReference type="ARBA" id="ARBA00012261"/>
    </source>
</evidence>
<dbReference type="PANTHER" id="PTHR11138:SF5">
    <property type="entry name" value="METHIONYL-TRNA FORMYLTRANSFERASE, MITOCHONDRIAL"/>
    <property type="match status" value="1"/>
</dbReference>
<evidence type="ECO:0000256" key="3">
    <source>
        <dbReference type="ARBA" id="ARBA00022679"/>
    </source>
</evidence>
<dbReference type="InterPro" id="IPR011034">
    <property type="entry name" value="Formyl_transferase-like_C_sf"/>
</dbReference>
<organism evidence="9 10">
    <name type="scientific">Leptonema illini</name>
    <dbReference type="NCBI Taxonomy" id="183"/>
    <lineage>
        <taxon>Bacteria</taxon>
        <taxon>Pseudomonadati</taxon>
        <taxon>Spirochaetota</taxon>
        <taxon>Spirochaetia</taxon>
        <taxon>Leptospirales</taxon>
        <taxon>Leptospiraceae</taxon>
        <taxon>Leptonema</taxon>
    </lineage>
</organism>
<dbReference type="Gene3D" id="3.40.50.12230">
    <property type="match status" value="1"/>
</dbReference>
<dbReference type="SUPFAM" id="SSF53328">
    <property type="entry name" value="Formyltransferase"/>
    <property type="match status" value="1"/>
</dbReference>
<dbReference type="InterPro" id="IPR002376">
    <property type="entry name" value="Formyl_transf_N"/>
</dbReference>
<feature type="domain" description="Formyl transferase N-terminal" evidence="7">
    <location>
        <begin position="2"/>
        <end position="180"/>
    </location>
</feature>
<dbReference type="AlphaFoldDB" id="A0A833H1J7"/>
<dbReference type="InterPro" id="IPR005794">
    <property type="entry name" value="Fmt"/>
</dbReference>
<name>A0A833H1J7_9LEPT</name>
<evidence type="ECO:0000259" key="7">
    <source>
        <dbReference type="Pfam" id="PF00551"/>
    </source>
</evidence>
<dbReference type="PANTHER" id="PTHR11138">
    <property type="entry name" value="METHIONYL-TRNA FORMYLTRANSFERASE"/>
    <property type="match status" value="1"/>
</dbReference>
<evidence type="ECO:0000313" key="10">
    <source>
        <dbReference type="Proteomes" id="UP000460298"/>
    </source>
</evidence>
<dbReference type="EC" id="2.1.2.9" evidence="2 5"/>
<dbReference type="GO" id="GO:0005829">
    <property type="term" value="C:cytosol"/>
    <property type="evidence" value="ECO:0007669"/>
    <property type="project" value="TreeGrafter"/>
</dbReference>